<dbReference type="PANTHER" id="PTHR40866">
    <property type="entry name" value="BED-TYPE DOMAIN-CONTAINING PROTEIN"/>
    <property type="match status" value="1"/>
</dbReference>
<evidence type="ECO:0000313" key="2">
    <source>
        <dbReference type="Proteomes" id="UP000704712"/>
    </source>
</evidence>
<dbReference type="AlphaFoldDB" id="A0A8S9V5Y7"/>
<gene>
    <name evidence="1" type="ORF">GN958_ATG03297</name>
</gene>
<dbReference type="Proteomes" id="UP000704712">
    <property type="component" value="Unassembled WGS sequence"/>
</dbReference>
<protein>
    <submittedName>
        <fullName evidence="1">Uncharacterized protein</fullName>
    </submittedName>
</protein>
<evidence type="ECO:0000313" key="1">
    <source>
        <dbReference type="EMBL" id="KAF4147527.1"/>
    </source>
</evidence>
<organism evidence="1 2">
    <name type="scientific">Phytophthora infestans</name>
    <name type="common">Potato late blight agent</name>
    <name type="synonym">Botrytis infestans</name>
    <dbReference type="NCBI Taxonomy" id="4787"/>
    <lineage>
        <taxon>Eukaryota</taxon>
        <taxon>Sar</taxon>
        <taxon>Stramenopiles</taxon>
        <taxon>Oomycota</taxon>
        <taxon>Peronosporomycetes</taxon>
        <taxon>Peronosporales</taxon>
        <taxon>Peronosporaceae</taxon>
        <taxon>Phytophthora</taxon>
    </lineage>
</organism>
<name>A0A8S9V5Y7_PHYIN</name>
<accession>A0A8S9V5Y7</accession>
<dbReference type="EMBL" id="JAACNO010000455">
    <property type="protein sequence ID" value="KAF4147527.1"/>
    <property type="molecule type" value="Genomic_DNA"/>
</dbReference>
<reference evidence="1" key="1">
    <citation type="submission" date="2020-03" db="EMBL/GenBank/DDBJ databases">
        <title>Hybrid Assembly of Korean Phytophthora infestans isolates.</title>
        <authorList>
            <person name="Prokchorchik M."/>
            <person name="Lee Y."/>
            <person name="Seo J."/>
            <person name="Cho J.-H."/>
            <person name="Park Y.-E."/>
            <person name="Jang D.-C."/>
            <person name="Im J.-S."/>
            <person name="Choi J.-G."/>
            <person name="Park H.-J."/>
            <person name="Lee G.-B."/>
            <person name="Lee Y.-G."/>
            <person name="Hong S.-Y."/>
            <person name="Cho K."/>
            <person name="Sohn K.H."/>
        </authorList>
    </citation>
    <scope>NUCLEOTIDE SEQUENCE</scope>
    <source>
        <strain evidence="1">KR_2_A2</strain>
    </source>
</reference>
<dbReference type="PANTHER" id="PTHR40866:SF1">
    <property type="entry name" value="BED-TYPE DOMAIN-CONTAINING PROTEIN"/>
    <property type="match status" value="1"/>
</dbReference>
<comment type="caution">
    <text evidence="1">The sequence shown here is derived from an EMBL/GenBank/DDBJ whole genome shotgun (WGS) entry which is preliminary data.</text>
</comment>
<proteinExistence type="predicted"/>
<sequence length="140" mass="16138">METNKAISRRISAPLAGCAAHRFTFALGNLLVPQMPLIKNVSAFMKKMKTVKRVDKLKLHGCYYKPISLHELRWGGCYRMLKRFEDLQPYMHLVMDDCTAQDDASDDFTTYSNTENLQRIPLVDLITSPRDQRNIFALLN</sequence>